<sequence length="546" mass="59552">MCALRSYCGYTINDNPYGVLPQTCATKEYFFEITNTTISPDGIERIGLVVNGQMPGPLIEANWGDTIIVHVTNSLQNNGSTIHWHGQRQNNTNEMDGVASITQCPIAPGDSMTYTFRADNYGFSWYHAHYAIQAYEGVFGPMLIHGPKSFEGDFEEQVVVLQDWSHVPVDEMYDASQSVGPTPEHGPRTMDTGLINGKNIWGQDGAVGTTGERWSMDVVPGQTYLLRLLNSAIQSTFIFSIDGHSLQVVATDFVPIVPWTTNSLALNPGQRYDVLVTFSETASNYWLRADIQNECASTIAWDNVKGIIHYTSVAAGVPSSTAQTYTAGCYDESASNLKPYFALDAGATQASPLVETVTIGANGGTPNLYKWSLNGATFQSEWDHPTLLSITENGTVPTYSGSLAIEVPNLGEWVYVVIQSPIPVPHPIHLHGHDFYVLARGTGLYSSSTALNLANPTRRDTAMMPSQPSRGLGGYLVIAFYTDNPGVWLMHCHIGWHNAMGFALQIIENLAGIKDTVTDECTLLNTCKSYSAYANKDDIVTTDSGV</sequence>
<dbReference type="Proteomes" id="UP001175353">
    <property type="component" value="Unassembled WGS sequence"/>
</dbReference>
<evidence type="ECO:0000313" key="10">
    <source>
        <dbReference type="EMBL" id="KAK1015114.1"/>
    </source>
</evidence>
<organism evidence="10 11">
    <name type="scientific">Friedmanniomyces endolithicus</name>
    <dbReference type="NCBI Taxonomy" id="329885"/>
    <lineage>
        <taxon>Eukaryota</taxon>
        <taxon>Fungi</taxon>
        <taxon>Dikarya</taxon>
        <taxon>Ascomycota</taxon>
        <taxon>Pezizomycotina</taxon>
        <taxon>Dothideomycetes</taxon>
        <taxon>Dothideomycetidae</taxon>
        <taxon>Mycosphaerellales</taxon>
        <taxon>Teratosphaeriaceae</taxon>
        <taxon>Friedmanniomyces</taxon>
    </lineage>
</organism>
<evidence type="ECO:0000256" key="1">
    <source>
        <dbReference type="ARBA" id="ARBA00010609"/>
    </source>
</evidence>
<dbReference type="InterPro" id="IPR001117">
    <property type="entry name" value="Cu-oxidase_2nd"/>
</dbReference>
<feature type="domain" description="Plastocyanin-like" evidence="7">
    <location>
        <begin position="156"/>
        <end position="310"/>
    </location>
</feature>
<keyword evidence="4" id="KW-0560">Oxidoreductase</keyword>
<comment type="similarity">
    <text evidence="1">Belongs to the multicopper oxidase family.</text>
</comment>
<feature type="domain" description="Plastocyanin-like" evidence="8">
    <location>
        <begin position="382"/>
        <end position="509"/>
    </location>
</feature>
<dbReference type="CDD" id="cd13901">
    <property type="entry name" value="CuRO_3_MaLCC_like"/>
    <property type="match status" value="1"/>
</dbReference>
<evidence type="ECO:0000256" key="5">
    <source>
        <dbReference type="ARBA" id="ARBA00023008"/>
    </source>
</evidence>
<dbReference type="Pfam" id="PF07732">
    <property type="entry name" value="Cu-oxidase_3"/>
    <property type="match status" value="1"/>
</dbReference>
<dbReference type="Gene3D" id="2.60.40.420">
    <property type="entry name" value="Cupredoxins - blue copper proteins"/>
    <property type="match status" value="3"/>
</dbReference>
<dbReference type="InterPro" id="IPR011707">
    <property type="entry name" value="Cu-oxidase-like_N"/>
</dbReference>
<feature type="domain" description="Plastocyanin-like" evidence="9">
    <location>
        <begin position="33"/>
        <end position="148"/>
    </location>
</feature>
<gene>
    <name evidence="10" type="ORF">LTR91_000916</name>
</gene>
<evidence type="ECO:0000256" key="3">
    <source>
        <dbReference type="ARBA" id="ARBA00022737"/>
    </source>
</evidence>
<name>A0AAN6L4E2_9PEZI</name>
<dbReference type="EMBL" id="JAUJLE010000003">
    <property type="protein sequence ID" value="KAK1015114.1"/>
    <property type="molecule type" value="Genomic_DNA"/>
</dbReference>
<dbReference type="GO" id="GO:0005507">
    <property type="term" value="F:copper ion binding"/>
    <property type="evidence" value="ECO:0007669"/>
    <property type="project" value="InterPro"/>
</dbReference>
<dbReference type="GO" id="GO:0016491">
    <property type="term" value="F:oxidoreductase activity"/>
    <property type="evidence" value="ECO:0007669"/>
    <property type="project" value="UniProtKB-KW"/>
</dbReference>
<dbReference type="InterPro" id="IPR011706">
    <property type="entry name" value="Cu-oxidase_C"/>
</dbReference>
<keyword evidence="3" id="KW-0677">Repeat</keyword>
<dbReference type="SUPFAM" id="SSF49503">
    <property type="entry name" value="Cupredoxins"/>
    <property type="match status" value="3"/>
</dbReference>
<dbReference type="InterPro" id="IPR045087">
    <property type="entry name" value="Cu-oxidase_fam"/>
</dbReference>
<dbReference type="AlphaFoldDB" id="A0AAN6L4E2"/>
<keyword evidence="5" id="KW-0186">Copper</keyword>
<evidence type="ECO:0000313" key="11">
    <source>
        <dbReference type="Proteomes" id="UP001175353"/>
    </source>
</evidence>
<comment type="caution">
    <text evidence="10">The sequence shown here is derived from an EMBL/GenBank/DDBJ whole genome shotgun (WGS) entry which is preliminary data.</text>
</comment>
<evidence type="ECO:0000259" key="7">
    <source>
        <dbReference type="Pfam" id="PF00394"/>
    </source>
</evidence>
<evidence type="ECO:0000256" key="4">
    <source>
        <dbReference type="ARBA" id="ARBA00023002"/>
    </source>
</evidence>
<keyword evidence="11" id="KW-1185">Reference proteome</keyword>
<dbReference type="PANTHER" id="PTHR11709">
    <property type="entry name" value="MULTI-COPPER OXIDASE"/>
    <property type="match status" value="1"/>
</dbReference>
<dbReference type="Pfam" id="PF00394">
    <property type="entry name" value="Cu-oxidase"/>
    <property type="match status" value="1"/>
</dbReference>
<keyword evidence="6" id="KW-0325">Glycoprotein</keyword>
<dbReference type="CDD" id="cd13854">
    <property type="entry name" value="CuRO_1_MaLCC_like"/>
    <property type="match status" value="1"/>
</dbReference>
<evidence type="ECO:0000259" key="9">
    <source>
        <dbReference type="Pfam" id="PF07732"/>
    </source>
</evidence>
<keyword evidence="2" id="KW-0479">Metal-binding</keyword>
<evidence type="ECO:0008006" key="12">
    <source>
        <dbReference type="Google" id="ProtNLM"/>
    </source>
</evidence>
<dbReference type="PANTHER" id="PTHR11709:SF502">
    <property type="entry name" value="MULTICOPPER OXIDASE"/>
    <property type="match status" value="1"/>
</dbReference>
<evidence type="ECO:0000259" key="8">
    <source>
        <dbReference type="Pfam" id="PF07731"/>
    </source>
</evidence>
<dbReference type="InterPro" id="IPR008972">
    <property type="entry name" value="Cupredoxin"/>
</dbReference>
<evidence type="ECO:0000256" key="2">
    <source>
        <dbReference type="ARBA" id="ARBA00022723"/>
    </source>
</evidence>
<dbReference type="FunFam" id="2.60.40.420:FF:000038">
    <property type="entry name" value="Extracellular dihydrogeodin oxidase/laccase"/>
    <property type="match status" value="1"/>
</dbReference>
<evidence type="ECO:0000256" key="6">
    <source>
        <dbReference type="ARBA" id="ARBA00023180"/>
    </source>
</evidence>
<dbReference type="FunFam" id="2.60.40.420:FF:000021">
    <property type="entry name" value="Extracellular dihydrogeodin oxidase/laccase"/>
    <property type="match status" value="1"/>
</dbReference>
<dbReference type="Pfam" id="PF07731">
    <property type="entry name" value="Cu-oxidase_2"/>
    <property type="match status" value="1"/>
</dbReference>
<protein>
    <recommendedName>
        <fullName evidence="12">Multicopper oxidase</fullName>
    </recommendedName>
</protein>
<dbReference type="CDD" id="cd13880">
    <property type="entry name" value="CuRO_2_MaLCC_like"/>
    <property type="match status" value="1"/>
</dbReference>
<reference evidence="10" key="1">
    <citation type="submission" date="2023-06" db="EMBL/GenBank/DDBJ databases">
        <title>Black Yeasts Isolated from many extreme environments.</title>
        <authorList>
            <person name="Coleine C."/>
            <person name="Stajich J.E."/>
            <person name="Selbmann L."/>
        </authorList>
    </citation>
    <scope>NUCLEOTIDE SEQUENCE</scope>
    <source>
        <strain evidence="10">CCFEE 5200</strain>
    </source>
</reference>
<proteinExistence type="inferred from homology"/>
<accession>A0AAN6L4E2</accession>